<dbReference type="InterPro" id="IPR001584">
    <property type="entry name" value="Integrase_cat-core"/>
</dbReference>
<feature type="domain" description="Integrase catalytic" evidence="2">
    <location>
        <begin position="28"/>
        <end position="184"/>
    </location>
</feature>
<reference evidence="3" key="1">
    <citation type="journal article" date="2023" name="Science">
        <title>Genome structures resolve the early diversification of teleost fishes.</title>
        <authorList>
            <person name="Parey E."/>
            <person name="Louis A."/>
            <person name="Montfort J."/>
            <person name="Bouchez O."/>
            <person name="Roques C."/>
            <person name="Iampietro C."/>
            <person name="Lluch J."/>
            <person name="Castinel A."/>
            <person name="Donnadieu C."/>
            <person name="Desvignes T."/>
            <person name="Floi Bucao C."/>
            <person name="Jouanno E."/>
            <person name="Wen M."/>
            <person name="Mejri S."/>
            <person name="Dirks R."/>
            <person name="Jansen H."/>
            <person name="Henkel C."/>
            <person name="Chen W.J."/>
            <person name="Zahm M."/>
            <person name="Cabau C."/>
            <person name="Klopp C."/>
            <person name="Thompson A.W."/>
            <person name="Robinson-Rechavi M."/>
            <person name="Braasch I."/>
            <person name="Lecointre G."/>
            <person name="Bobe J."/>
            <person name="Postlethwait J.H."/>
            <person name="Berthelot C."/>
            <person name="Roest Crollius H."/>
            <person name="Guiguen Y."/>
        </authorList>
    </citation>
    <scope>NUCLEOTIDE SEQUENCE</scope>
    <source>
        <strain evidence="3">WJC10195</strain>
    </source>
</reference>
<feature type="region of interest" description="Disordered" evidence="1">
    <location>
        <begin position="284"/>
        <end position="307"/>
    </location>
</feature>
<feature type="region of interest" description="Disordered" evidence="1">
    <location>
        <begin position="1"/>
        <end position="35"/>
    </location>
</feature>
<dbReference type="SUPFAM" id="SSF53098">
    <property type="entry name" value="Ribonuclease H-like"/>
    <property type="match status" value="1"/>
</dbReference>
<protein>
    <recommendedName>
        <fullName evidence="2">Integrase catalytic domain-containing protein</fullName>
    </recommendedName>
</protein>
<sequence>MRSSHIGLLQGRTGTGEGTRSQEQAISQGTGGSEAWVGQEDLVDKPELEPPERNWVYDLHSKWPEVVPVGTVTSRVIIQILDGLFARWGLPKAVTTDNGPQFTAAEFSDFLPGKGVKHIRTAFYHPQANGGVERFNATLKNGIRAHMAQGCTFDVALNQTVLHYRASPHCTTQVSPSLLMLGRDIELPLHRLRAPTVMPNRPSLSHTQEIVAARQQKTKEKVDRWRRARPPSIQVSDWVRTRRPHRLNKMSSFWSQPRQVTRSLGPATFLLDDGSRWHACRLRKVPAPSSPDHPAETAPARMGMDPGPPPAPVWAAPDEPVAPQHREPVMLDPRPVRVRTRPVTLEDYVTSYHT</sequence>
<feature type="compositionally biased region" description="Polar residues" evidence="1">
    <location>
        <begin position="18"/>
        <end position="28"/>
    </location>
</feature>
<dbReference type="PANTHER" id="PTHR37984">
    <property type="entry name" value="PROTEIN CBG26694"/>
    <property type="match status" value="1"/>
</dbReference>
<evidence type="ECO:0000259" key="2">
    <source>
        <dbReference type="PROSITE" id="PS50994"/>
    </source>
</evidence>
<dbReference type="PANTHER" id="PTHR37984:SF15">
    <property type="entry name" value="INTEGRASE CATALYTIC DOMAIN-CONTAINING PROTEIN"/>
    <property type="match status" value="1"/>
</dbReference>
<evidence type="ECO:0000313" key="4">
    <source>
        <dbReference type="Proteomes" id="UP001152622"/>
    </source>
</evidence>
<name>A0A9Q1J3I5_SYNKA</name>
<dbReference type="Proteomes" id="UP001152622">
    <property type="component" value="Chromosome 4"/>
</dbReference>
<dbReference type="GO" id="GO:0015074">
    <property type="term" value="P:DNA integration"/>
    <property type="evidence" value="ECO:0007669"/>
    <property type="project" value="InterPro"/>
</dbReference>
<gene>
    <name evidence="3" type="ORF">SKAU_G00131560</name>
</gene>
<dbReference type="Pfam" id="PF00665">
    <property type="entry name" value="rve"/>
    <property type="match status" value="1"/>
</dbReference>
<dbReference type="EMBL" id="JAINUF010000004">
    <property type="protein sequence ID" value="KAJ8364325.1"/>
    <property type="molecule type" value="Genomic_DNA"/>
</dbReference>
<comment type="caution">
    <text evidence="3">The sequence shown here is derived from an EMBL/GenBank/DDBJ whole genome shotgun (WGS) entry which is preliminary data.</text>
</comment>
<keyword evidence="4" id="KW-1185">Reference proteome</keyword>
<dbReference type="AlphaFoldDB" id="A0A9Q1J3I5"/>
<proteinExistence type="predicted"/>
<evidence type="ECO:0000313" key="3">
    <source>
        <dbReference type="EMBL" id="KAJ8364325.1"/>
    </source>
</evidence>
<dbReference type="Gene3D" id="3.30.420.10">
    <property type="entry name" value="Ribonuclease H-like superfamily/Ribonuclease H"/>
    <property type="match status" value="1"/>
</dbReference>
<accession>A0A9Q1J3I5</accession>
<dbReference type="InterPro" id="IPR036397">
    <property type="entry name" value="RNaseH_sf"/>
</dbReference>
<dbReference type="InterPro" id="IPR050951">
    <property type="entry name" value="Retrovirus_Pol_polyprotein"/>
</dbReference>
<dbReference type="OrthoDB" id="775972at2759"/>
<organism evidence="3 4">
    <name type="scientific">Synaphobranchus kaupii</name>
    <name type="common">Kaup's arrowtooth eel</name>
    <dbReference type="NCBI Taxonomy" id="118154"/>
    <lineage>
        <taxon>Eukaryota</taxon>
        <taxon>Metazoa</taxon>
        <taxon>Chordata</taxon>
        <taxon>Craniata</taxon>
        <taxon>Vertebrata</taxon>
        <taxon>Euteleostomi</taxon>
        <taxon>Actinopterygii</taxon>
        <taxon>Neopterygii</taxon>
        <taxon>Teleostei</taxon>
        <taxon>Anguilliformes</taxon>
        <taxon>Synaphobranchidae</taxon>
        <taxon>Synaphobranchus</taxon>
    </lineage>
</organism>
<dbReference type="PROSITE" id="PS50994">
    <property type="entry name" value="INTEGRASE"/>
    <property type="match status" value="1"/>
</dbReference>
<dbReference type="GO" id="GO:0003676">
    <property type="term" value="F:nucleic acid binding"/>
    <property type="evidence" value="ECO:0007669"/>
    <property type="project" value="InterPro"/>
</dbReference>
<dbReference type="InterPro" id="IPR012337">
    <property type="entry name" value="RNaseH-like_sf"/>
</dbReference>
<evidence type="ECO:0000256" key="1">
    <source>
        <dbReference type="SAM" id="MobiDB-lite"/>
    </source>
</evidence>